<evidence type="ECO:0000313" key="2">
    <source>
        <dbReference type="Proteomes" id="UP001303614"/>
    </source>
</evidence>
<organism evidence="1 2">
    <name type="scientific">Xanthomonas floridensis</name>
    <dbReference type="NCBI Taxonomy" id="1843580"/>
    <lineage>
        <taxon>Bacteria</taxon>
        <taxon>Pseudomonadati</taxon>
        <taxon>Pseudomonadota</taxon>
        <taxon>Gammaproteobacteria</taxon>
        <taxon>Lysobacterales</taxon>
        <taxon>Lysobacteraceae</taxon>
        <taxon>Xanthomonas</taxon>
    </lineage>
</organism>
<dbReference type="EMBL" id="JAYFSO010000017">
    <property type="protein sequence ID" value="MEA5124972.1"/>
    <property type="molecule type" value="Genomic_DNA"/>
</dbReference>
<keyword evidence="2" id="KW-1185">Reference proteome</keyword>
<gene>
    <name evidence="1" type="ORF">VB146_14140</name>
</gene>
<protein>
    <recommendedName>
        <fullName evidence="3">Immunity protein 63 domain-containing protein</fullName>
    </recommendedName>
</protein>
<comment type="caution">
    <text evidence="1">The sequence shown here is derived from an EMBL/GenBank/DDBJ whole genome shotgun (WGS) entry which is preliminary data.</text>
</comment>
<dbReference type="Proteomes" id="UP001303614">
    <property type="component" value="Unassembled WGS sequence"/>
</dbReference>
<proteinExistence type="predicted"/>
<accession>A0ABU5PZX7</accession>
<name>A0ABU5PZX7_9XANT</name>
<evidence type="ECO:0008006" key="3">
    <source>
        <dbReference type="Google" id="ProtNLM"/>
    </source>
</evidence>
<reference evidence="1 2" key="1">
    <citation type="submission" date="2023-12" db="EMBL/GenBank/DDBJ databases">
        <title>Genome sequencing of Xanthomonas floridensis.</title>
        <authorList>
            <person name="Greer S."/>
            <person name="Harrison J."/>
            <person name="Grant M."/>
            <person name="Vicente J."/>
            <person name="Studholme D."/>
        </authorList>
    </citation>
    <scope>NUCLEOTIDE SEQUENCE [LARGE SCALE GENOMIC DNA]</scope>
    <source>
        <strain evidence="1 2">WHRI 8848</strain>
    </source>
</reference>
<dbReference type="RefSeq" id="WP_153041910.1">
    <property type="nucleotide sequence ID" value="NZ_JAYFSN010000015.1"/>
</dbReference>
<sequence>MIDYAARNIGVELLRKLDENRLSSGEFEGNWPKKSEDSAVNSIGYWIWTLFDDEYDGIIEIREDSEEKIIIRNSIEFLVSDRVLQTKMLGRYEKIKKMFSEGTEWLGCELPWHKRWPFPE</sequence>
<evidence type="ECO:0000313" key="1">
    <source>
        <dbReference type="EMBL" id="MEA5124972.1"/>
    </source>
</evidence>